<proteinExistence type="predicted"/>
<dbReference type="Proteomes" id="UP001159428">
    <property type="component" value="Unassembled WGS sequence"/>
</dbReference>
<accession>A0AAU9VZ70</accession>
<keyword evidence="2" id="KW-1185">Reference proteome</keyword>
<evidence type="ECO:0000313" key="2">
    <source>
        <dbReference type="Proteomes" id="UP001159428"/>
    </source>
</evidence>
<organism evidence="1 2">
    <name type="scientific">Pocillopora meandrina</name>
    <dbReference type="NCBI Taxonomy" id="46732"/>
    <lineage>
        <taxon>Eukaryota</taxon>
        <taxon>Metazoa</taxon>
        <taxon>Cnidaria</taxon>
        <taxon>Anthozoa</taxon>
        <taxon>Hexacorallia</taxon>
        <taxon>Scleractinia</taxon>
        <taxon>Astrocoeniina</taxon>
        <taxon>Pocilloporidae</taxon>
        <taxon>Pocillopora</taxon>
    </lineage>
</organism>
<comment type="caution">
    <text evidence="1">The sequence shown here is derived from an EMBL/GenBank/DDBJ whole genome shotgun (WGS) entry which is preliminary data.</text>
</comment>
<protein>
    <submittedName>
        <fullName evidence="1">Uncharacterized protein</fullName>
    </submittedName>
</protein>
<reference evidence="1 2" key="1">
    <citation type="submission" date="2022-05" db="EMBL/GenBank/DDBJ databases">
        <authorList>
            <consortium name="Genoscope - CEA"/>
            <person name="William W."/>
        </authorList>
    </citation>
    <scope>NUCLEOTIDE SEQUENCE [LARGE SCALE GENOMIC DNA]</scope>
</reference>
<evidence type="ECO:0000313" key="1">
    <source>
        <dbReference type="EMBL" id="CAH3041805.1"/>
    </source>
</evidence>
<gene>
    <name evidence="1" type="ORF">PMEA_00028393</name>
</gene>
<dbReference type="EMBL" id="CALNXJ010000006">
    <property type="protein sequence ID" value="CAH3041805.1"/>
    <property type="molecule type" value="Genomic_DNA"/>
</dbReference>
<dbReference type="AlphaFoldDB" id="A0AAU9VZ70"/>
<sequence>MEQSKKWSIGDPTFGTRTIEEIKFSTGKKFNCKNQQGENFDSPRPEGHTVQNNVNRMRLMLSEAWRLLTTRVPNRKCFRVSHDVFKNLFSGRGKAAVE</sequence>
<name>A0AAU9VZ70_9CNID</name>